<evidence type="ECO:0000256" key="1">
    <source>
        <dbReference type="ARBA" id="ARBA00002324"/>
    </source>
</evidence>
<evidence type="ECO:0000313" key="13">
    <source>
        <dbReference type="EMBL" id="TDH56729.1"/>
    </source>
</evidence>
<dbReference type="CDD" id="cd02165">
    <property type="entry name" value="NMNAT"/>
    <property type="match status" value="1"/>
</dbReference>
<keyword evidence="9 11" id="KW-0520">NAD</keyword>
<keyword evidence="5 11" id="KW-0808">Transferase</keyword>
<evidence type="ECO:0000256" key="3">
    <source>
        <dbReference type="ARBA" id="ARBA00009014"/>
    </source>
</evidence>
<accession>A0A4R5Q2M7</accession>
<dbReference type="SUPFAM" id="SSF52374">
    <property type="entry name" value="Nucleotidylyl transferase"/>
    <property type="match status" value="1"/>
</dbReference>
<evidence type="ECO:0000256" key="4">
    <source>
        <dbReference type="ARBA" id="ARBA00022642"/>
    </source>
</evidence>
<keyword evidence="7 11" id="KW-0547">Nucleotide-binding</keyword>
<feature type="domain" description="Cytidyltransferase-like" evidence="12">
    <location>
        <begin position="18"/>
        <end position="197"/>
    </location>
</feature>
<evidence type="ECO:0000256" key="2">
    <source>
        <dbReference type="ARBA" id="ARBA00005019"/>
    </source>
</evidence>
<evidence type="ECO:0000256" key="8">
    <source>
        <dbReference type="ARBA" id="ARBA00022840"/>
    </source>
</evidence>
<comment type="pathway">
    <text evidence="2 11">Cofactor biosynthesis; NAD(+) biosynthesis; deamido-NAD(+) from nicotinate D-ribonucleotide: step 1/1.</text>
</comment>
<keyword evidence="6 11" id="KW-0548">Nucleotidyltransferase</keyword>
<dbReference type="GO" id="GO:0004515">
    <property type="term" value="F:nicotinate-nucleotide adenylyltransferase activity"/>
    <property type="evidence" value="ECO:0007669"/>
    <property type="project" value="UniProtKB-UniRule"/>
</dbReference>
<proteinExistence type="inferred from homology"/>
<keyword evidence="4 11" id="KW-0662">Pyridine nucleotide biosynthesis</keyword>
<dbReference type="GO" id="GO:0005524">
    <property type="term" value="F:ATP binding"/>
    <property type="evidence" value="ECO:0007669"/>
    <property type="project" value="UniProtKB-KW"/>
</dbReference>
<comment type="similarity">
    <text evidence="3 11">Belongs to the NadD family.</text>
</comment>
<dbReference type="InterPro" id="IPR004821">
    <property type="entry name" value="Cyt_trans-like"/>
</dbReference>
<reference evidence="13 14" key="1">
    <citation type="journal article" date="2016" name="J. Microbiol.">
        <title>Dankookia rubra gen. nov., sp. nov., an alphaproteobacterium isolated from sediment of a shallow stream.</title>
        <authorList>
            <person name="Kim W.H."/>
            <person name="Kim D.H."/>
            <person name="Kang K."/>
            <person name="Ahn T.Y."/>
        </authorList>
    </citation>
    <scope>NUCLEOTIDE SEQUENCE [LARGE SCALE GENOMIC DNA]</scope>
    <source>
        <strain evidence="13 14">JCM30602</strain>
    </source>
</reference>
<dbReference type="NCBIfam" id="NF000843">
    <property type="entry name" value="PRK00071.2-2"/>
    <property type="match status" value="1"/>
</dbReference>
<comment type="caution">
    <text evidence="13">The sequence shown here is derived from an EMBL/GenBank/DDBJ whole genome shotgun (WGS) entry which is preliminary data.</text>
</comment>
<dbReference type="PANTHER" id="PTHR39321">
    <property type="entry name" value="NICOTINATE-NUCLEOTIDE ADENYLYLTRANSFERASE-RELATED"/>
    <property type="match status" value="1"/>
</dbReference>
<dbReference type="Proteomes" id="UP000295096">
    <property type="component" value="Unassembled WGS sequence"/>
</dbReference>
<dbReference type="RefSeq" id="WP_133293352.1">
    <property type="nucleotide sequence ID" value="NZ_SMSJ01000235.1"/>
</dbReference>
<organism evidence="13 14">
    <name type="scientific">Dankookia rubra</name>
    <dbReference type="NCBI Taxonomy" id="1442381"/>
    <lineage>
        <taxon>Bacteria</taxon>
        <taxon>Pseudomonadati</taxon>
        <taxon>Pseudomonadota</taxon>
        <taxon>Alphaproteobacteria</taxon>
        <taxon>Acetobacterales</taxon>
        <taxon>Roseomonadaceae</taxon>
        <taxon>Dankookia</taxon>
    </lineage>
</organism>
<evidence type="ECO:0000256" key="7">
    <source>
        <dbReference type="ARBA" id="ARBA00022741"/>
    </source>
</evidence>
<dbReference type="UniPathway" id="UPA00253">
    <property type="reaction ID" value="UER00332"/>
</dbReference>
<comment type="function">
    <text evidence="1 11">Catalyzes the reversible adenylation of nicotinate mononucleotide (NaMN) to nicotinic acid adenine dinucleotide (NaAD).</text>
</comment>
<dbReference type="InterPro" id="IPR005248">
    <property type="entry name" value="NadD/NMNAT"/>
</dbReference>
<dbReference type="PANTHER" id="PTHR39321:SF3">
    <property type="entry name" value="PHOSPHOPANTETHEINE ADENYLYLTRANSFERASE"/>
    <property type="match status" value="1"/>
</dbReference>
<keyword evidence="14" id="KW-1185">Reference proteome</keyword>
<dbReference type="Pfam" id="PF01467">
    <property type="entry name" value="CTP_transf_like"/>
    <property type="match status" value="1"/>
</dbReference>
<evidence type="ECO:0000256" key="10">
    <source>
        <dbReference type="ARBA" id="ARBA00048721"/>
    </source>
</evidence>
<dbReference type="AlphaFoldDB" id="A0A4R5Q2M7"/>
<dbReference type="EMBL" id="SMSJ01000235">
    <property type="protein sequence ID" value="TDH56729.1"/>
    <property type="molecule type" value="Genomic_DNA"/>
</dbReference>
<evidence type="ECO:0000259" key="12">
    <source>
        <dbReference type="Pfam" id="PF01467"/>
    </source>
</evidence>
<dbReference type="GO" id="GO:0009435">
    <property type="term" value="P:NAD+ biosynthetic process"/>
    <property type="evidence" value="ECO:0007669"/>
    <property type="project" value="UniProtKB-UniRule"/>
</dbReference>
<name>A0A4R5Q2M7_9PROT</name>
<dbReference type="Gene3D" id="3.40.50.620">
    <property type="entry name" value="HUPs"/>
    <property type="match status" value="1"/>
</dbReference>
<evidence type="ECO:0000256" key="6">
    <source>
        <dbReference type="ARBA" id="ARBA00022695"/>
    </source>
</evidence>
<protein>
    <recommendedName>
        <fullName evidence="11">Probable nicotinate-nucleotide adenylyltransferase</fullName>
        <ecNumber evidence="11">2.7.7.18</ecNumber>
    </recommendedName>
    <alternativeName>
        <fullName evidence="11">Deamido-NAD(+) diphosphorylase</fullName>
    </alternativeName>
    <alternativeName>
        <fullName evidence="11">Deamido-NAD(+) pyrophosphorylase</fullName>
    </alternativeName>
    <alternativeName>
        <fullName evidence="11">Nicotinate mononucleotide adenylyltransferase</fullName>
        <shortName evidence="11">NaMN adenylyltransferase</shortName>
    </alternativeName>
</protein>
<evidence type="ECO:0000256" key="5">
    <source>
        <dbReference type="ARBA" id="ARBA00022679"/>
    </source>
</evidence>
<dbReference type="HAMAP" id="MF_00244">
    <property type="entry name" value="NaMN_adenylyltr"/>
    <property type="match status" value="1"/>
</dbReference>
<dbReference type="InterPro" id="IPR014729">
    <property type="entry name" value="Rossmann-like_a/b/a_fold"/>
</dbReference>
<dbReference type="EC" id="2.7.7.18" evidence="11"/>
<gene>
    <name evidence="11" type="primary">nadD</name>
    <name evidence="13" type="ORF">E2C06_36230</name>
</gene>
<comment type="catalytic activity">
    <reaction evidence="10 11">
        <text>nicotinate beta-D-ribonucleotide + ATP + H(+) = deamido-NAD(+) + diphosphate</text>
        <dbReference type="Rhea" id="RHEA:22860"/>
        <dbReference type="ChEBI" id="CHEBI:15378"/>
        <dbReference type="ChEBI" id="CHEBI:30616"/>
        <dbReference type="ChEBI" id="CHEBI:33019"/>
        <dbReference type="ChEBI" id="CHEBI:57502"/>
        <dbReference type="ChEBI" id="CHEBI:58437"/>
        <dbReference type="EC" id="2.7.7.18"/>
    </reaction>
</comment>
<evidence type="ECO:0000313" key="14">
    <source>
        <dbReference type="Proteomes" id="UP000295096"/>
    </source>
</evidence>
<evidence type="ECO:0000256" key="11">
    <source>
        <dbReference type="HAMAP-Rule" id="MF_00244"/>
    </source>
</evidence>
<keyword evidence="8 11" id="KW-0067">ATP-binding</keyword>
<evidence type="ECO:0000256" key="9">
    <source>
        <dbReference type="ARBA" id="ARBA00023027"/>
    </source>
</evidence>
<dbReference type="OrthoDB" id="5295945at2"/>
<sequence length="204" mass="22571">MRTPPGAWGDNRRARIGLLGGSFNPAHGGHRHVAEVARRRLGLDEVWLLVSPGNPLKPRRGMAPFAERLDSARKIADGRRVVATDIEARLGTRYTDDTLARLRRRFPRARFVLVVGADNLSQLPRWKRWRRIARTTPIAVVPRPGETRAALHGQAARALARHRRRPAALLAGPVPAHAPWCLLPAREHPASATAIRAARGEGFV</sequence>